<organism evidence="2 3">
    <name type="scientific">Dactylonectria macrodidyma</name>
    <dbReference type="NCBI Taxonomy" id="307937"/>
    <lineage>
        <taxon>Eukaryota</taxon>
        <taxon>Fungi</taxon>
        <taxon>Dikarya</taxon>
        <taxon>Ascomycota</taxon>
        <taxon>Pezizomycotina</taxon>
        <taxon>Sordariomycetes</taxon>
        <taxon>Hypocreomycetidae</taxon>
        <taxon>Hypocreales</taxon>
        <taxon>Nectriaceae</taxon>
        <taxon>Dactylonectria</taxon>
    </lineage>
</organism>
<keyword evidence="3" id="KW-1185">Reference proteome</keyword>
<evidence type="ECO:0000313" key="2">
    <source>
        <dbReference type="EMBL" id="KAH7143742.1"/>
    </source>
</evidence>
<feature type="chain" id="PRO_5040500553" description="Secreted protein" evidence="1">
    <location>
        <begin position="21"/>
        <end position="133"/>
    </location>
</feature>
<comment type="caution">
    <text evidence="2">The sequence shown here is derived from an EMBL/GenBank/DDBJ whole genome shotgun (WGS) entry which is preliminary data.</text>
</comment>
<dbReference type="EMBL" id="JAGMUV010000009">
    <property type="protein sequence ID" value="KAH7143742.1"/>
    <property type="molecule type" value="Genomic_DNA"/>
</dbReference>
<protein>
    <recommendedName>
        <fullName evidence="4">Secreted protein</fullName>
    </recommendedName>
</protein>
<evidence type="ECO:0008006" key="4">
    <source>
        <dbReference type="Google" id="ProtNLM"/>
    </source>
</evidence>
<name>A0A9P9ETN0_9HYPO</name>
<dbReference type="Proteomes" id="UP000738349">
    <property type="component" value="Unassembled WGS sequence"/>
</dbReference>
<reference evidence="2" key="1">
    <citation type="journal article" date="2021" name="Nat. Commun.">
        <title>Genetic determinants of endophytism in the Arabidopsis root mycobiome.</title>
        <authorList>
            <person name="Mesny F."/>
            <person name="Miyauchi S."/>
            <person name="Thiergart T."/>
            <person name="Pickel B."/>
            <person name="Atanasova L."/>
            <person name="Karlsson M."/>
            <person name="Huettel B."/>
            <person name="Barry K.W."/>
            <person name="Haridas S."/>
            <person name="Chen C."/>
            <person name="Bauer D."/>
            <person name="Andreopoulos W."/>
            <person name="Pangilinan J."/>
            <person name="LaButti K."/>
            <person name="Riley R."/>
            <person name="Lipzen A."/>
            <person name="Clum A."/>
            <person name="Drula E."/>
            <person name="Henrissat B."/>
            <person name="Kohler A."/>
            <person name="Grigoriev I.V."/>
            <person name="Martin F.M."/>
            <person name="Hacquard S."/>
        </authorList>
    </citation>
    <scope>NUCLEOTIDE SEQUENCE</scope>
    <source>
        <strain evidence="2">MPI-CAGE-AT-0147</strain>
    </source>
</reference>
<keyword evidence="1" id="KW-0732">Signal</keyword>
<gene>
    <name evidence="2" type="ORF">EDB81DRAFT_505452</name>
</gene>
<evidence type="ECO:0000313" key="3">
    <source>
        <dbReference type="Proteomes" id="UP000738349"/>
    </source>
</evidence>
<accession>A0A9P9ETN0</accession>
<proteinExistence type="predicted"/>
<feature type="signal peptide" evidence="1">
    <location>
        <begin position="1"/>
        <end position="20"/>
    </location>
</feature>
<dbReference type="AlphaFoldDB" id="A0A9P9ETN0"/>
<evidence type="ECO:0000256" key="1">
    <source>
        <dbReference type="SAM" id="SignalP"/>
    </source>
</evidence>
<sequence>MMLLMTLMLMLLLSFGLVPALPKERGATRRRWPRKSPLPHPFLGFEAICSTVSARLASLLRYRATNADRPADVAVLRREAFAPVPTRLFMPVSVSARSFLTGSASHIQPMSCAGYALSSTPRPQEIRMRGMHA</sequence>